<dbReference type="AlphaFoldDB" id="A0AAN7SHY1"/>
<dbReference type="EMBL" id="JAUNZN010000001">
    <property type="protein sequence ID" value="KAK4830596.1"/>
    <property type="molecule type" value="Genomic_DNA"/>
</dbReference>
<feature type="compositionally biased region" description="Basic residues" evidence="1">
    <location>
        <begin position="247"/>
        <end position="265"/>
    </location>
</feature>
<name>A0AAN7SHY1_MYCAM</name>
<accession>A0AAN7SHY1</accession>
<feature type="region of interest" description="Disordered" evidence="1">
    <location>
        <begin position="244"/>
        <end position="272"/>
    </location>
</feature>
<keyword evidence="3" id="KW-1185">Reference proteome</keyword>
<dbReference type="Proteomes" id="UP001333110">
    <property type="component" value="Unassembled WGS sequence"/>
</dbReference>
<gene>
    <name evidence="2" type="ORF">QYF61_012022</name>
</gene>
<sequence length="272" mass="31038">MSSTKSSWKTVPGDVPQGLILGPILFNIFINDLGDGTECILSKFSDHKNWEEWLIHQRVVLPFRGTLTCLRNGLTGTLECKVLHLGRNNPMHQYRLGAHWLESSFAEKIQGVLVSTKWTMIQQCSCSQRKPTAPWAALGRALPATLPKQHKLFTEISSTTQVADSSKERLYRQKPISARQSRVAGRVTTVTQRNGLASNFINWRIPQTDKLNELVSLTNEQRRFGNGAIFRATRSQTCIHILEKQRKREARKGKEKRGGKRKKKYHDPWVPR</sequence>
<evidence type="ECO:0000313" key="2">
    <source>
        <dbReference type="EMBL" id="KAK4830596.1"/>
    </source>
</evidence>
<protein>
    <recommendedName>
        <fullName evidence="4">Reverse transcriptase domain-containing protein</fullName>
    </recommendedName>
</protein>
<evidence type="ECO:0000256" key="1">
    <source>
        <dbReference type="SAM" id="MobiDB-lite"/>
    </source>
</evidence>
<comment type="caution">
    <text evidence="2">The sequence shown here is derived from an EMBL/GenBank/DDBJ whole genome shotgun (WGS) entry which is preliminary data.</text>
</comment>
<proteinExistence type="predicted"/>
<evidence type="ECO:0008006" key="4">
    <source>
        <dbReference type="Google" id="ProtNLM"/>
    </source>
</evidence>
<evidence type="ECO:0000313" key="3">
    <source>
        <dbReference type="Proteomes" id="UP001333110"/>
    </source>
</evidence>
<reference evidence="2 3" key="1">
    <citation type="journal article" date="2023" name="J. Hered.">
        <title>Chromosome-level genome of the wood stork (Mycteria americana) provides insight into avian chromosome evolution.</title>
        <authorList>
            <person name="Flamio R. Jr."/>
            <person name="Ramstad K.M."/>
        </authorList>
    </citation>
    <scope>NUCLEOTIDE SEQUENCE [LARGE SCALE GENOMIC DNA]</scope>
    <source>
        <strain evidence="2">JAX WOST 10</strain>
    </source>
</reference>
<dbReference type="PANTHER" id="PTHR33332">
    <property type="entry name" value="REVERSE TRANSCRIPTASE DOMAIN-CONTAINING PROTEIN"/>
    <property type="match status" value="1"/>
</dbReference>
<organism evidence="2 3">
    <name type="scientific">Mycteria americana</name>
    <name type="common">Wood stork</name>
    <dbReference type="NCBI Taxonomy" id="33587"/>
    <lineage>
        <taxon>Eukaryota</taxon>
        <taxon>Metazoa</taxon>
        <taxon>Chordata</taxon>
        <taxon>Craniata</taxon>
        <taxon>Vertebrata</taxon>
        <taxon>Euteleostomi</taxon>
        <taxon>Archelosauria</taxon>
        <taxon>Archosauria</taxon>
        <taxon>Dinosauria</taxon>
        <taxon>Saurischia</taxon>
        <taxon>Theropoda</taxon>
        <taxon>Coelurosauria</taxon>
        <taxon>Aves</taxon>
        <taxon>Neognathae</taxon>
        <taxon>Neoaves</taxon>
        <taxon>Aequornithes</taxon>
        <taxon>Ciconiiformes</taxon>
        <taxon>Ciconiidae</taxon>
        <taxon>Mycteria</taxon>
    </lineage>
</organism>